<dbReference type="Proteomes" id="UP000608420">
    <property type="component" value="Unassembled WGS sequence"/>
</dbReference>
<protein>
    <submittedName>
        <fullName evidence="1">Uncharacterized protein</fullName>
    </submittedName>
</protein>
<sequence length="82" mass="8931">MSDDVLEIANKRLIRAEFLIASRNAGVRTDALDAAYKLADLSGVSIDDSGKVWGVDDAIQELNAESKWLFAPIEKPKARTIG</sequence>
<gene>
    <name evidence="1" type="ORF">GCM10010913_42200</name>
</gene>
<dbReference type="EMBL" id="BMIW01000042">
    <property type="protein sequence ID" value="GGG15776.1"/>
    <property type="molecule type" value="Genomic_DNA"/>
</dbReference>
<reference evidence="2" key="1">
    <citation type="journal article" date="2019" name="Int. J. Syst. Evol. Microbiol.">
        <title>The Global Catalogue of Microorganisms (GCM) 10K type strain sequencing project: providing services to taxonomists for standard genome sequencing and annotation.</title>
        <authorList>
            <consortium name="The Broad Institute Genomics Platform"/>
            <consortium name="The Broad Institute Genome Sequencing Center for Infectious Disease"/>
            <person name="Wu L."/>
            <person name="Ma J."/>
        </authorList>
    </citation>
    <scope>NUCLEOTIDE SEQUENCE [LARGE SCALE GENOMIC DNA]</scope>
    <source>
        <strain evidence="2">CGMCC 1.15420</strain>
    </source>
</reference>
<keyword evidence="2" id="KW-1185">Reference proteome</keyword>
<dbReference type="RefSeq" id="WP_120464612.1">
    <property type="nucleotide sequence ID" value="NZ_BMIW01000042.1"/>
</dbReference>
<comment type="caution">
    <text evidence="1">The sequence shown here is derived from an EMBL/GenBank/DDBJ whole genome shotgun (WGS) entry which is preliminary data.</text>
</comment>
<proteinExistence type="predicted"/>
<evidence type="ECO:0000313" key="2">
    <source>
        <dbReference type="Proteomes" id="UP000608420"/>
    </source>
</evidence>
<name>A0ABQ1W5A9_9BACL</name>
<evidence type="ECO:0000313" key="1">
    <source>
        <dbReference type="EMBL" id="GGG15776.1"/>
    </source>
</evidence>
<organism evidence="1 2">
    <name type="scientific">Paenibacillus aceti</name>
    <dbReference type="NCBI Taxonomy" id="1820010"/>
    <lineage>
        <taxon>Bacteria</taxon>
        <taxon>Bacillati</taxon>
        <taxon>Bacillota</taxon>
        <taxon>Bacilli</taxon>
        <taxon>Bacillales</taxon>
        <taxon>Paenibacillaceae</taxon>
        <taxon>Paenibacillus</taxon>
    </lineage>
</organism>
<accession>A0ABQ1W5A9</accession>